<dbReference type="Proteomes" id="UP000295444">
    <property type="component" value="Unassembled WGS sequence"/>
</dbReference>
<organism evidence="1 2">
    <name type="scientific">Labedaea rhizosphaerae</name>
    <dbReference type="NCBI Taxonomy" id="598644"/>
    <lineage>
        <taxon>Bacteria</taxon>
        <taxon>Bacillati</taxon>
        <taxon>Actinomycetota</taxon>
        <taxon>Actinomycetes</taxon>
        <taxon>Pseudonocardiales</taxon>
        <taxon>Pseudonocardiaceae</taxon>
        <taxon>Labedaea</taxon>
    </lineage>
</organism>
<accession>A0A4R6RXX8</accession>
<dbReference type="EMBL" id="SNXZ01000009">
    <property type="protein sequence ID" value="TDP91066.1"/>
    <property type="molecule type" value="Genomic_DNA"/>
</dbReference>
<proteinExistence type="predicted"/>
<dbReference type="AlphaFoldDB" id="A0A4R6RXX8"/>
<keyword evidence="2" id="KW-1185">Reference proteome</keyword>
<comment type="caution">
    <text evidence="1">The sequence shown here is derived from an EMBL/GenBank/DDBJ whole genome shotgun (WGS) entry which is preliminary data.</text>
</comment>
<sequence length="178" mass="18714">MAALPREVAALIDAMEPGEELVITRDGEPIATIETPPTVAGPRLGDEGVTVVATAMKLSASARRSLSDELGADYIVLDMYSAPATADVLLVPPVSPQLIGSLRAMFPNARVIVAEFEDAELGISYEGPLRRMLDAGVDNYLAATAVPRLARQLHHAVAHHAQLTSGATPVEIAPAEET</sequence>
<evidence type="ECO:0000313" key="1">
    <source>
        <dbReference type="EMBL" id="TDP91066.1"/>
    </source>
</evidence>
<evidence type="ECO:0000313" key="2">
    <source>
        <dbReference type="Proteomes" id="UP000295444"/>
    </source>
</evidence>
<gene>
    <name evidence="1" type="ORF">EV186_10958</name>
</gene>
<dbReference type="RefSeq" id="WP_243754477.1">
    <property type="nucleotide sequence ID" value="NZ_SNXZ01000009.1"/>
</dbReference>
<protein>
    <submittedName>
        <fullName evidence="1">Uncharacterized protein</fullName>
    </submittedName>
</protein>
<name>A0A4R6RXX8_LABRH</name>
<reference evidence="1 2" key="1">
    <citation type="submission" date="2019-03" db="EMBL/GenBank/DDBJ databases">
        <title>Genomic Encyclopedia of Type Strains, Phase IV (KMG-IV): sequencing the most valuable type-strain genomes for metagenomic binning, comparative biology and taxonomic classification.</title>
        <authorList>
            <person name="Goeker M."/>
        </authorList>
    </citation>
    <scope>NUCLEOTIDE SEQUENCE [LARGE SCALE GENOMIC DNA]</scope>
    <source>
        <strain evidence="1 2">DSM 45361</strain>
    </source>
</reference>